<comment type="caution">
    <text evidence="1">The sequence shown here is derived from an EMBL/GenBank/DDBJ whole genome shotgun (WGS) entry which is preliminary data.</text>
</comment>
<proteinExistence type="predicted"/>
<dbReference type="EMBL" id="JACHDS010000001">
    <property type="protein sequence ID" value="MBB6174702.1"/>
    <property type="molecule type" value="Genomic_DNA"/>
</dbReference>
<evidence type="ECO:0000313" key="2">
    <source>
        <dbReference type="Proteomes" id="UP000546642"/>
    </source>
</evidence>
<dbReference type="RefSeq" id="WP_184078893.1">
    <property type="nucleotide sequence ID" value="NZ_JACHDS010000001.1"/>
</dbReference>
<accession>A0A7W9YM58</accession>
<protein>
    <submittedName>
        <fullName evidence="1">Uncharacterized protein</fullName>
    </submittedName>
</protein>
<name>A0A7W9YM58_9ACTN</name>
<keyword evidence="2" id="KW-1185">Reference proteome</keyword>
<gene>
    <name evidence="1" type="ORF">HNR23_004762</name>
</gene>
<sequence>MMSEQPARVSLREITDFLNHLRTHRPATHDHAPSAAASRLDLLAWKASILARIAAQTTDVETRAVAAAARAELAAARAEESAAHAEEVANSFRVLGGGER</sequence>
<dbReference type="AlphaFoldDB" id="A0A7W9YM58"/>
<dbReference type="Proteomes" id="UP000546642">
    <property type="component" value="Unassembled WGS sequence"/>
</dbReference>
<evidence type="ECO:0000313" key="1">
    <source>
        <dbReference type="EMBL" id="MBB6174702.1"/>
    </source>
</evidence>
<organism evidence="1 2">
    <name type="scientific">Nocardiopsis mwathae</name>
    <dbReference type="NCBI Taxonomy" id="1472723"/>
    <lineage>
        <taxon>Bacteria</taxon>
        <taxon>Bacillati</taxon>
        <taxon>Actinomycetota</taxon>
        <taxon>Actinomycetes</taxon>
        <taxon>Streptosporangiales</taxon>
        <taxon>Nocardiopsidaceae</taxon>
        <taxon>Nocardiopsis</taxon>
    </lineage>
</organism>
<reference evidence="1 2" key="1">
    <citation type="submission" date="2020-08" db="EMBL/GenBank/DDBJ databases">
        <title>Sequencing the genomes of 1000 actinobacteria strains.</title>
        <authorList>
            <person name="Klenk H.-P."/>
        </authorList>
    </citation>
    <scope>NUCLEOTIDE SEQUENCE [LARGE SCALE GENOMIC DNA]</scope>
    <source>
        <strain evidence="1 2">DSM 46659</strain>
    </source>
</reference>